<dbReference type="RefSeq" id="WP_209489509.1">
    <property type="nucleotide sequence ID" value="NZ_JAGGLC010000001.1"/>
</dbReference>
<keyword evidence="1" id="KW-0472">Membrane</keyword>
<protein>
    <recommendedName>
        <fullName evidence="2">DUF7979 domain-containing protein</fullName>
    </recommendedName>
</protein>
<reference evidence="3" key="1">
    <citation type="submission" date="2021-03" db="EMBL/GenBank/DDBJ databases">
        <title>Genomic Encyclopedia of Type Strains, Phase IV (KMG-IV): sequencing the most valuable type-strain genomes for metagenomic binning, comparative biology and taxonomic classification.</title>
        <authorList>
            <person name="Goeker M."/>
        </authorList>
    </citation>
    <scope>NUCLEOTIDE SEQUENCE</scope>
    <source>
        <strain evidence="3">DSM 26232</strain>
    </source>
</reference>
<dbReference type="Proteomes" id="UP000823736">
    <property type="component" value="Unassembled WGS sequence"/>
</dbReference>
<comment type="caution">
    <text evidence="3">The sequence shown here is derived from an EMBL/GenBank/DDBJ whole genome shotgun (WGS) entry which is preliminary data.</text>
</comment>
<proteinExistence type="predicted"/>
<dbReference type="AlphaFoldDB" id="A0A8T4GRC3"/>
<dbReference type="InterPro" id="IPR058285">
    <property type="entry name" value="DUF7979"/>
</dbReference>
<accession>A0A8T4GRC3</accession>
<dbReference type="OrthoDB" id="383376at2157"/>
<organism evidence="3 4">
    <name type="scientific">Halolamina salifodinae</name>
    <dbReference type="NCBI Taxonomy" id="1202767"/>
    <lineage>
        <taxon>Archaea</taxon>
        <taxon>Methanobacteriati</taxon>
        <taxon>Methanobacteriota</taxon>
        <taxon>Stenosarchaea group</taxon>
        <taxon>Halobacteria</taxon>
        <taxon>Halobacteriales</taxon>
        <taxon>Haloferacaceae</taxon>
    </lineage>
</organism>
<evidence type="ECO:0000313" key="4">
    <source>
        <dbReference type="Proteomes" id="UP000823736"/>
    </source>
</evidence>
<gene>
    <name evidence="3" type="ORF">J2753_000164</name>
</gene>
<sequence>MKNHWSLLFVLAVLVGVILASVGSYFLREAYVCSSTGMVSVETATSNAADDAVAFDCLSDRQQELFGRALRNGHVTVNDEFEMPRRVGYENETYAVYRAHGDRCWMITVPAAPVALLGLLLVGFGGRRLGPE</sequence>
<feature type="transmembrane region" description="Helical" evidence="1">
    <location>
        <begin position="6"/>
        <end position="27"/>
    </location>
</feature>
<name>A0A8T4GRC3_9EURY</name>
<feature type="domain" description="DUF7979" evidence="2">
    <location>
        <begin position="40"/>
        <end position="96"/>
    </location>
</feature>
<dbReference type="Pfam" id="PF25934">
    <property type="entry name" value="DUF7979"/>
    <property type="match status" value="1"/>
</dbReference>
<feature type="transmembrane region" description="Helical" evidence="1">
    <location>
        <begin position="104"/>
        <end position="126"/>
    </location>
</feature>
<evidence type="ECO:0000313" key="3">
    <source>
        <dbReference type="EMBL" id="MBP1985691.1"/>
    </source>
</evidence>
<keyword evidence="4" id="KW-1185">Reference proteome</keyword>
<keyword evidence="1" id="KW-0812">Transmembrane</keyword>
<keyword evidence="1" id="KW-1133">Transmembrane helix</keyword>
<dbReference type="EMBL" id="JAGGLC010000001">
    <property type="protein sequence ID" value="MBP1985691.1"/>
    <property type="molecule type" value="Genomic_DNA"/>
</dbReference>
<evidence type="ECO:0000259" key="2">
    <source>
        <dbReference type="Pfam" id="PF25934"/>
    </source>
</evidence>
<evidence type="ECO:0000256" key="1">
    <source>
        <dbReference type="SAM" id="Phobius"/>
    </source>
</evidence>